<dbReference type="EMBL" id="JAACJN010000164">
    <property type="protein sequence ID" value="KAF5365810.1"/>
    <property type="molecule type" value="Genomic_DNA"/>
</dbReference>
<dbReference type="SUPFAM" id="SSF56112">
    <property type="entry name" value="Protein kinase-like (PK-like)"/>
    <property type="match status" value="1"/>
</dbReference>
<feature type="region of interest" description="Disordered" evidence="1">
    <location>
        <begin position="1"/>
        <end position="50"/>
    </location>
</feature>
<comment type="caution">
    <text evidence="3">The sequence shown here is derived from an EMBL/GenBank/DDBJ whole genome shotgun (WGS) entry which is preliminary data.</text>
</comment>
<dbReference type="GO" id="GO:0004672">
    <property type="term" value="F:protein kinase activity"/>
    <property type="evidence" value="ECO:0007669"/>
    <property type="project" value="InterPro"/>
</dbReference>
<evidence type="ECO:0000259" key="2">
    <source>
        <dbReference type="PROSITE" id="PS50011"/>
    </source>
</evidence>
<dbReference type="AlphaFoldDB" id="A0A8H5LQ33"/>
<dbReference type="InterPro" id="IPR040976">
    <property type="entry name" value="Pkinase_fungal"/>
</dbReference>
<reference evidence="3 4" key="1">
    <citation type="journal article" date="2020" name="ISME J.">
        <title>Uncovering the hidden diversity of litter-decomposition mechanisms in mushroom-forming fungi.</title>
        <authorList>
            <person name="Floudas D."/>
            <person name="Bentzer J."/>
            <person name="Ahren D."/>
            <person name="Johansson T."/>
            <person name="Persson P."/>
            <person name="Tunlid A."/>
        </authorList>
    </citation>
    <scope>NUCLEOTIDE SEQUENCE [LARGE SCALE GENOMIC DNA]</scope>
    <source>
        <strain evidence="3 4">CBS 406.79</strain>
    </source>
</reference>
<organism evidence="3 4">
    <name type="scientific">Collybiopsis confluens</name>
    <dbReference type="NCBI Taxonomy" id="2823264"/>
    <lineage>
        <taxon>Eukaryota</taxon>
        <taxon>Fungi</taxon>
        <taxon>Dikarya</taxon>
        <taxon>Basidiomycota</taxon>
        <taxon>Agaricomycotina</taxon>
        <taxon>Agaricomycetes</taxon>
        <taxon>Agaricomycetidae</taxon>
        <taxon>Agaricales</taxon>
        <taxon>Marasmiineae</taxon>
        <taxon>Omphalotaceae</taxon>
        <taxon>Collybiopsis</taxon>
    </lineage>
</organism>
<evidence type="ECO:0000313" key="4">
    <source>
        <dbReference type="Proteomes" id="UP000518752"/>
    </source>
</evidence>
<proteinExistence type="predicted"/>
<feature type="compositionally biased region" description="Pro residues" evidence="1">
    <location>
        <begin position="1"/>
        <end position="10"/>
    </location>
</feature>
<dbReference type="Gene3D" id="1.10.510.10">
    <property type="entry name" value="Transferase(Phosphotransferase) domain 1"/>
    <property type="match status" value="1"/>
</dbReference>
<dbReference type="PROSITE" id="PS50011">
    <property type="entry name" value="PROTEIN_KINASE_DOM"/>
    <property type="match status" value="1"/>
</dbReference>
<gene>
    <name evidence="3" type="ORF">D9757_012671</name>
</gene>
<sequence>MTRPKPPSTPPSFATPSKKRRRETSLSPSPLAQPIFPSEPHSTPINNRATTPYAATSNHYVYEEAYARAAREMESKFSKISVEAFLNLLPETKAVMPAVQYDALAKIANLTDERKMYNPFIQAMQPYLAREWRLVNTSNHSETSPAAQFFSGTAIKPDMALYRQFSPGTKKRTNASRAELFGEFKVREIDDPFPDPKGTRGESGTVDESRTVDEARTVDESGTGGESGTGEVKDDDGEPFADPKQTGGQSATARDTRGQITLYINAIQSIQHRTRVFFFFILRDRCRLFCHSRAGTQYTDLFKHTEQPYLHEFFWRLSAAKAREKLPNGMTCSQLYRVKVGTKTLFINEPFTTQHLYPVGRATRCYSAYDPESDGLVLLKDCWRNSKYEAEHLIYNKLHAAHVTHIPHALAGADVQGFLQSTELEPNGHQLIHYRLVLDIVGMPITESTSTFAFTEAIRDALIAHREAYDNANLLHRDISIGNIVIWQGQGYLIDWEQAKDINDNSARTNSRTGTWQFLSVRLLSQPNHIHEIRDDLESFVYVMVHTAVRFAANNLTPEKRMFLLQQFNHNEDSATFGREVIVGKGGALFDLTTTSFGALLDELTTAVRTLYAKESEIEALVKFDLLQDPASLVQLKDVSALEQLLRCRVPERRARLLSHDWITKVFEHALKGPGWAEGDWMVQPVADPHSKNPTAFRRFKMQEEYEGQVSSYRTPE</sequence>
<evidence type="ECO:0000256" key="1">
    <source>
        <dbReference type="SAM" id="MobiDB-lite"/>
    </source>
</evidence>
<feature type="region of interest" description="Disordered" evidence="1">
    <location>
        <begin position="188"/>
        <end position="253"/>
    </location>
</feature>
<keyword evidence="4" id="KW-1185">Reference proteome</keyword>
<dbReference type="PANTHER" id="PTHR38248">
    <property type="entry name" value="FUNK1 6"/>
    <property type="match status" value="1"/>
</dbReference>
<feature type="compositionally biased region" description="Polar residues" evidence="1">
    <location>
        <begin position="40"/>
        <end position="50"/>
    </location>
</feature>
<dbReference type="InterPro" id="IPR000719">
    <property type="entry name" value="Prot_kinase_dom"/>
</dbReference>
<protein>
    <recommendedName>
        <fullName evidence="2">Protein kinase domain-containing protein</fullName>
    </recommendedName>
</protein>
<evidence type="ECO:0000313" key="3">
    <source>
        <dbReference type="EMBL" id="KAF5365810.1"/>
    </source>
</evidence>
<dbReference type="GO" id="GO:0005524">
    <property type="term" value="F:ATP binding"/>
    <property type="evidence" value="ECO:0007669"/>
    <property type="project" value="InterPro"/>
</dbReference>
<feature type="compositionally biased region" description="Basic and acidic residues" evidence="1">
    <location>
        <begin position="207"/>
        <end position="219"/>
    </location>
</feature>
<feature type="domain" description="Protein kinase" evidence="2">
    <location>
        <begin position="351"/>
        <end position="663"/>
    </location>
</feature>
<dbReference type="Pfam" id="PF17667">
    <property type="entry name" value="Pkinase_fungal"/>
    <property type="match status" value="2"/>
</dbReference>
<dbReference type="OrthoDB" id="5584477at2759"/>
<name>A0A8H5LQ33_9AGAR</name>
<dbReference type="PANTHER" id="PTHR38248:SF2">
    <property type="entry name" value="FUNK1 11"/>
    <property type="match status" value="1"/>
</dbReference>
<accession>A0A8H5LQ33</accession>
<dbReference type="InterPro" id="IPR011009">
    <property type="entry name" value="Kinase-like_dom_sf"/>
</dbReference>
<dbReference type="Proteomes" id="UP000518752">
    <property type="component" value="Unassembled WGS sequence"/>
</dbReference>